<dbReference type="EMBL" id="JXLP01000013">
    <property type="protein sequence ID" value="KIL77623.1"/>
    <property type="molecule type" value="Genomic_DNA"/>
</dbReference>
<evidence type="ECO:0000313" key="7">
    <source>
        <dbReference type="Proteomes" id="UP000031982"/>
    </source>
</evidence>
<protein>
    <submittedName>
        <fullName evidence="6">Neopullulanase</fullName>
    </submittedName>
</protein>
<dbReference type="Gene3D" id="3.20.20.80">
    <property type="entry name" value="Glycosidases"/>
    <property type="match status" value="1"/>
</dbReference>
<comment type="cofactor">
    <cofactor evidence="1">
        <name>Ca(2+)</name>
        <dbReference type="ChEBI" id="CHEBI:29108"/>
    </cofactor>
</comment>
<evidence type="ECO:0000256" key="1">
    <source>
        <dbReference type="ARBA" id="ARBA00001913"/>
    </source>
</evidence>
<dbReference type="PANTHER" id="PTHR10357:SF215">
    <property type="entry name" value="ALPHA-AMYLASE 1"/>
    <property type="match status" value="1"/>
</dbReference>
<evidence type="ECO:0000256" key="4">
    <source>
        <dbReference type="SAM" id="Phobius"/>
    </source>
</evidence>
<evidence type="ECO:0000256" key="3">
    <source>
        <dbReference type="ARBA" id="ARBA00022729"/>
    </source>
</evidence>
<accession>A0ABR5ASA8</accession>
<dbReference type="InterPro" id="IPR054174">
    <property type="entry name" value="Alpha-amylase-like_C"/>
</dbReference>
<gene>
    <name evidence="6" type="ORF">SD77_1296</name>
</gene>
<keyword evidence="2" id="KW-0479">Metal-binding</keyword>
<dbReference type="SUPFAM" id="SSF51445">
    <property type="entry name" value="(Trans)glycosidases"/>
    <property type="match status" value="1"/>
</dbReference>
<name>A0ABR5ASA8_BACBA</name>
<dbReference type="InterPro" id="IPR013780">
    <property type="entry name" value="Glyco_hydro_b"/>
</dbReference>
<feature type="transmembrane region" description="Helical" evidence="4">
    <location>
        <begin position="478"/>
        <end position="498"/>
    </location>
</feature>
<comment type="caution">
    <text evidence="6">The sequence shown here is derived from an EMBL/GenBank/DDBJ whole genome shotgun (WGS) entry which is preliminary data.</text>
</comment>
<dbReference type="Proteomes" id="UP000031982">
    <property type="component" value="Unassembled WGS sequence"/>
</dbReference>
<dbReference type="SMART" id="SM00642">
    <property type="entry name" value="Aamy"/>
    <property type="match status" value="1"/>
</dbReference>
<evidence type="ECO:0000259" key="5">
    <source>
        <dbReference type="SMART" id="SM00642"/>
    </source>
</evidence>
<proteinExistence type="predicted"/>
<dbReference type="SUPFAM" id="SSF51011">
    <property type="entry name" value="Glycosyl hydrolase domain"/>
    <property type="match status" value="1"/>
</dbReference>
<reference evidence="6 7" key="1">
    <citation type="submission" date="2015-01" db="EMBL/GenBank/DDBJ databases">
        <title>Genome Assembly of Bacillus badius MTCC 1458.</title>
        <authorList>
            <person name="Verma A."/>
            <person name="Khatri I."/>
            <person name="Mual P."/>
            <person name="Subramanian S."/>
            <person name="Krishnamurthi S."/>
        </authorList>
    </citation>
    <scope>NUCLEOTIDE SEQUENCE [LARGE SCALE GENOMIC DNA]</scope>
    <source>
        <strain evidence="6 7">MTCC 1458</strain>
    </source>
</reference>
<dbReference type="Pfam" id="PF22026">
    <property type="entry name" value="Alpha-amylase_C_2"/>
    <property type="match status" value="1"/>
</dbReference>
<organism evidence="6 7">
    <name type="scientific">Bacillus badius</name>
    <dbReference type="NCBI Taxonomy" id="1455"/>
    <lineage>
        <taxon>Bacteria</taxon>
        <taxon>Bacillati</taxon>
        <taxon>Bacillota</taxon>
        <taxon>Bacilli</taxon>
        <taxon>Bacillales</taxon>
        <taxon>Bacillaceae</taxon>
        <taxon>Pseudobacillus</taxon>
    </lineage>
</organism>
<dbReference type="Gene3D" id="2.60.40.1180">
    <property type="entry name" value="Golgi alpha-mannosidase II"/>
    <property type="match status" value="1"/>
</dbReference>
<keyword evidence="4" id="KW-0812">Transmembrane</keyword>
<dbReference type="Pfam" id="PF00128">
    <property type="entry name" value="Alpha-amylase"/>
    <property type="match status" value="2"/>
</dbReference>
<sequence length="508" mass="57629">MEGEAEVKKKLFSLVLLPFLLLYAFPVSAVEKEERMWQDETMYYLMTDRFHNGNSKNDKEINNNDLRAYQGGDFAGVADKLDYLHDMGFTSLIISPVFENAKSGYHGYWVTDFYQTNKQFGSMKELKHLVKEAHDRDMKVIVDFPVRQVSPSHPWVKDPAKADWFQTTSGKTEEDWLGPMAILNLENKAVQQEMTKAGQWWIKKAGVDGYYLSDSAEAPLAFLQSFSKEMKQQKKDFFLLGGSGKKSSVKQFERSGLDSVMNAELAAQLQEQFKNVKQPSDEGTKLVDEAAKQEKAILSANYLDSIKTARFTKKAVEENMFPGTRWMMGLTYLYTVPGVPVVYYGSEVALNGEEGAESHRLLSFKEDQELVDYIKKIGELRQKLPALTRGSYEPIYDKDGMTVFKRQYKGETLIVAVNNSDKTQKVAVPAEELDDNKELRGLLEGGLARPENGKFSLILDRETAEIYALTEKAGANKLFIAALAAVYIIFMTFLYLVWKRGRASRKSS</sequence>
<evidence type="ECO:0000256" key="2">
    <source>
        <dbReference type="ARBA" id="ARBA00022723"/>
    </source>
</evidence>
<keyword evidence="7" id="KW-1185">Reference proteome</keyword>
<keyword evidence="4" id="KW-0472">Membrane</keyword>
<keyword evidence="3" id="KW-0732">Signal</keyword>
<feature type="domain" description="Glycosyl hydrolase family 13 catalytic" evidence="5">
    <location>
        <begin position="44"/>
        <end position="381"/>
    </location>
</feature>
<keyword evidence="4" id="KW-1133">Transmembrane helix</keyword>
<dbReference type="InterPro" id="IPR006047">
    <property type="entry name" value="GH13_cat_dom"/>
</dbReference>
<evidence type="ECO:0000313" key="6">
    <source>
        <dbReference type="EMBL" id="KIL77623.1"/>
    </source>
</evidence>
<dbReference type="PANTHER" id="PTHR10357">
    <property type="entry name" value="ALPHA-AMYLASE FAMILY MEMBER"/>
    <property type="match status" value="1"/>
</dbReference>
<dbReference type="InterPro" id="IPR017853">
    <property type="entry name" value="GH"/>
</dbReference>